<sequence>MSAVVQLRCTAWPYIWNTEKIHQWYLLPPSLDPSFIGFLAPDVTSARSISRLQSDEQSERTQAEGRKGKRNEERGKQSGQQALLAAISEKDANIALLELSSSKRKKAQEEVMALKREKDRLMHQLKQQTQSRMKLMADNYEEDHAHPQHHPHHSHHLHPANVHPRILPRGPSQANHRSPMEALHSPALVISEPQPGGQQRRLTEAVPQPAISILSLWGQRLFHQAAEIWKKSAPER</sequence>
<keyword evidence="7" id="KW-0966">Cell projection</keyword>
<evidence type="ECO:0000256" key="7">
    <source>
        <dbReference type="ARBA" id="ARBA00023273"/>
    </source>
</evidence>
<organism evidence="11 12">
    <name type="scientific">Takifugu flavidus</name>
    <name type="common">sansaifugu</name>
    <dbReference type="NCBI Taxonomy" id="433684"/>
    <lineage>
        <taxon>Eukaryota</taxon>
        <taxon>Metazoa</taxon>
        <taxon>Chordata</taxon>
        <taxon>Craniata</taxon>
        <taxon>Vertebrata</taxon>
        <taxon>Euteleostomi</taxon>
        <taxon>Actinopterygii</taxon>
        <taxon>Neopterygii</taxon>
        <taxon>Teleostei</taxon>
        <taxon>Neoteleostei</taxon>
        <taxon>Acanthomorphata</taxon>
        <taxon>Eupercaria</taxon>
        <taxon>Tetraodontiformes</taxon>
        <taxon>Tetradontoidea</taxon>
        <taxon>Tetraodontidae</taxon>
        <taxon>Takifugu</taxon>
    </lineage>
</organism>
<proteinExistence type="predicted"/>
<evidence type="ECO:0000256" key="6">
    <source>
        <dbReference type="ARBA" id="ARBA00023212"/>
    </source>
</evidence>
<reference evidence="11 12" key="1">
    <citation type="submission" date="2019-04" db="EMBL/GenBank/DDBJ databases">
        <title>Chromosome genome assembly for Takifugu flavidus.</title>
        <authorList>
            <person name="Xiao S."/>
        </authorList>
    </citation>
    <scope>NUCLEOTIDE SEQUENCE [LARGE SCALE GENOMIC DNA]</scope>
    <source>
        <strain evidence="11">HTHZ2018</strain>
        <tissue evidence="11">Muscle</tissue>
    </source>
</reference>
<dbReference type="Proteomes" id="UP000324091">
    <property type="component" value="Chromosome 8"/>
</dbReference>
<dbReference type="InterPro" id="IPR019323">
    <property type="entry name" value="ELKS/CAST"/>
</dbReference>
<evidence type="ECO:0000256" key="9">
    <source>
        <dbReference type="SAM" id="Coils"/>
    </source>
</evidence>
<feature type="region of interest" description="Disordered" evidence="10">
    <location>
        <begin position="143"/>
        <end position="164"/>
    </location>
</feature>
<evidence type="ECO:0000256" key="5">
    <source>
        <dbReference type="ARBA" id="ARBA00023054"/>
    </source>
</evidence>
<dbReference type="PANTHER" id="PTHR18861">
    <property type="entry name" value="ELKS/RAB6-INTERACTING/CAST PROTEIN"/>
    <property type="match status" value="1"/>
</dbReference>
<feature type="compositionally biased region" description="Basic and acidic residues" evidence="10">
    <location>
        <begin position="53"/>
        <end position="76"/>
    </location>
</feature>
<dbReference type="GO" id="GO:0098882">
    <property type="term" value="F:structural constituent of presynaptic active zone"/>
    <property type="evidence" value="ECO:0007669"/>
    <property type="project" value="TreeGrafter"/>
</dbReference>
<evidence type="ECO:0000256" key="4">
    <source>
        <dbReference type="ARBA" id="ARBA00023018"/>
    </source>
</evidence>
<protein>
    <submittedName>
        <fullName evidence="11">ERC protein 2 CAZ-associated structural protein 1</fullName>
    </submittedName>
</protein>
<dbReference type="Pfam" id="PF10174">
    <property type="entry name" value="Cast"/>
    <property type="match status" value="1"/>
</dbReference>
<dbReference type="GO" id="GO:0048167">
    <property type="term" value="P:regulation of synaptic plasticity"/>
    <property type="evidence" value="ECO:0007669"/>
    <property type="project" value="TreeGrafter"/>
</dbReference>
<dbReference type="EMBL" id="RHFK02000021">
    <property type="protein sequence ID" value="TWW56740.1"/>
    <property type="molecule type" value="Genomic_DNA"/>
</dbReference>
<evidence type="ECO:0000313" key="12">
    <source>
        <dbReference type="Proteomes" id="UP000324091"/>
    </source>
</evidence>
<dbReference type="GO" id="GO:0048788">
    <property type="term" value="C:cytoskeleton of presynaptic active zone"/>
    <property type="evidence" value="ECO:0007669"/>
    <property type="project" value="TreeGrafter"/>
</dbReference>
<accession>A0A5C6MTE2</accession>
<keyword evidence="4" id="KW-0770">Synapse</keyword>
<dbReference type="PANTHER" id="PTHR18861:SF3">
    <property type="entry name" value="ERC PROTEIN 2"/>
    <property type="match status" value="1"/>
</dbReference>
<gene>
    <name evidence="11" type="ORF">D4764_08G0007270</name>
</gene>
<name>A0A5C6MTE2_9TELE</name>
<evidence type="ECO:0000256" key="1">
    <source>
        <dbReference type="ARBA" id="ARBA00004245"/>
    </source>
</evidence>
<evidence type="ECO:0000256" key="2">
    <source>
        <dbReference type="ARBA" id="ARBA00022490"/>
    </source>
</evidence>
<evidence type="ECO:0000313" key="11">
    <source>
        <dbReference type="EMBL" id="TWW56740.1"/>
    </source>
</evidence>
<dbReference type="AlphaFoldDB" id="A0A5C6MTE2"/>
<dbReference type="GO" id="GO:0007274">
    <property type="term" value="P:neuromuscular synaptic transmission"/>
    <property type="evidence" value="ECO:0007669"/>
    <property type="project" value="TreeGrafter"/>
</dbReference>
<dbReference type="GO" id="GO:0030424">
    <property type="term" value="C:axon"/>
    <property type="evidence" value="ECO:0007669"/>
    <property type="project" value="UniProtKB-SubCell"/>
</dbReference>
<keyword evidence="12" id="KW-1185">Reference proteome</keyword>
<feature type="coiled-coil region" evidence="9">
    <location>
        <begin position="97"/>
        <end position="131"/>
    </location>
</feature>
<keyword evidence="3" id="KW-0597">Phosphoprotein</keyword>
<feature type="region of interest" description="Disordered" evidence="10">
    <location>
        <begin position="49"/>
        <end position="81"/>
    </location>
</feature>
<keyword evidence="6" id="KW-0206">Cytoskeleton</keyword>
<evidence type="ECO:0000256" key="10">
    <source>
        <dbReference type="SAM" id="MobiDB-lite"/>
    </source>
</evidence>
<comment type="caution">
    <text evidence="11">The sequence shown here is derived from an EMBL/GenBank/DDBJ whole genome shotgun (WGS) entry which is preliminary data.</text>
</comment>
<keyword evidence="2" id="KW-0963">Cytoplasm</keyword>
<evidence type="ECO:0000256" key="3">
    <source>
        <dbReference type="ARBA" id="ARBA00022553"/>
    </source>
</evidence>
<feature type="compositionally biased region" description="Basic residues" evidence="10">
    <location>
        <begin position="147"/>
        <end position="158"/>
    </location>
</feature>
<comment type="subcellular location">
    <subcellularLocation>
        <location evidence="1">Cytoplasm</location>
        <location evidence="1">Cytoskeleton</location>
    </subcellularLocation>
    <subcellularLocation>
        <location evidence="8">Presynapse</location>
    </subcellularLocation>
</comment>
<evidence type="ECO:0000256" key="8">
    <source>
        <dbReference type="ARBA" id="ARBA00034106"/>
    </source>
</evidence>
<keyword evidence="5 9" id="KW-0175">Coiled coil</keyword>